<accession>A0A226DRR9</accession>
<gene>
    <name evidence="3" type="ORF">Fcan01_17724</name>
</gene>
<proteinExistence type="predicted"/>
<name>A0A226DRR9_FOLCA</name>
<dbReference type="Pfam" id="PF00059">
    <property type="entry name" value="Lectin_C"/>
    <property type="match status" value="1"/>
</dbReference>
<sequence length="182" mass="20665">MDKTNMDKILISIPLILGFFGVIQINAQTPCTPVDVTVLEVNYVGWAGGKMHYTNLGNLGMSYWDAIEFCLCHGMEPTLIKGPDVDVMLYNFLQRLSGNSTYNTRPFWLSLNDNDREGTFRWYQNSTLLQGYTNWAPNSPVIDPQGGPHVNCVSDQQYTGRQTCVWINVPCDTTCWRPLCQR</sequence>
<comment type="caution">
    <text evidence="3">The sequence shown here is derived from an EMBL/GenBank/DDBJ whole genome shotgun (WGS) entry which is preliminary data.</text>
</comment>
<dbReference type="SUPFAM" id="SSF56436">
    <property type="entry name" value="C-type lectin-like"/>
    <property type="match status" value="1"/>
</dbReference>
<dbReference type="Proteomes" id="UP000198287">
    <property type="component" value="Unassembled WGS sequence"/>
</dbReference>
<dbReference type="InterPro" id="IPR016187">
    <property type="entry name" value="CTDL_fold"/>
</dbReference>
<keyword evidence="1" id="KW-0732">Signal</keyword>
<dbReference type="AlphaFoldDB" id="A0A226DRR9"/>
<feature type="chain" id="PRO_5012488735" evidence="1">
    <location>
        <begin position="28"/>
        <end position="182"/>
    </location>
</feature>
<dbReference type="InterPro" id="IPR001304">
    <property type="entry name" value="C-type_lectin-like"/>
</dbReference>
<feature type="domain" description="C-type lectin" evidence="2">
    <location>
        <begin position="47"/>
        <end position="172"/>
    </location>
</feature>
<dbReference type="PROSITE" id="PS50041">
    <property type="entry name" value="C_TYPE_LECTIN_2"/>
    <property type="match status" value="1"/>
</dbReference>
<dbReference type="Gene3D" id="3.10.100.10">
    <property type="entry name" value="Mannose-Binding Protein A, subunit A"/>
    <property type="match status" value="1"/>
</dbReference>
<evidence type="ECO:0000259" key="2">
    <source>
        <dbReference type="PROSITE" id="PS50041"/>
    </source>
</evidence>
<protein>
    <submittedName>
        <fullName evidence="3">Versican core protein</fullName>
    </submittedName>
</protein>
<evidence type="ECO:0000313" key="3">
    <source>
        <dbReference type="EMBL" id="OXA47367.1"/>
    </source>
</evidence>
<evidence type="ECO:0000313" key="4">
    <source>
        <dbReference type="Proteomes" id="UP000198287"/>
    </source>
</evidence>
<reference evidence="3 4" key="1">
    <citation type="submission" date="2015-12" db="EMBL/GenBank/DDBJ databases">
        <title>The genome of Folsomia candida.</title>
        <authorList>
            <person name="Faddeeva A."/>
            <person name="Derks M.F."/>
            <person name="Anvar Y."/>
            <person name="Smit S."/>
            <person name="Van Straalen N."/>
            <person name="Roelofs D."/>
        </authorList>
    </citation>
    <scope>NUCLEOTIDE SEQUENCE [LARGE SCALE GENOMIC DNA]</scope>
    <source>
        <strain evidence="3 4">VU population</strain>
        <tissue evidence="3">Whole body</tissue>
    </source>
</reference>
<keyword evidence="4" id="KW-1185">Reference proteome</keyword>
<dbReference type="EMBL" id="LNIX01000013">
    <property type="protein sequence ID" value="OXA47367.1"/>
    <property type="molecule type" value="Genomic_DNA"/>
</dbReference>
<feature type="signal peptide" evidence="1">
    <location>
        <begin position="1"/>
        <end position="27"/>
    </location>
</feature>
<evidence type="ECO:0000256" key="1">
    <source>
        <dbReference type="SAM" id="SignalP"/>
    </source>
</evidence>
<dbReference type="CDD" id="cd00037">
    <property type="entry name" value="CLECT"/>
    <property type="match status" value="1"/>
</dbReference>
<dbReference type="InterPro" id="IPR016186">
    <property type="entry name" value="C-type_lectin-like/link_sf"/>
</dbReference>
<organism evidence="3 4">
    <name type="scientific">Folsomia candida</name>
    <name type="common">Springtail</name>
    <dbReference type="NCBI Taxonomy" id="158441"/>
    <lineage>
        <taxon>Eukaryota</taxon>
        <taxon>Metazoa</taxon>
        <taxon>Ecdysozoa</taxon>
        <taxon>Arthropoda</taxon>
        <taxon>Hexapoda</taxon>
        <taxon>Collembola</taxon>
        <taxon>Entomobryomorpha</taxon>
        <taxon>Isotomoidea</taxon>
        <taxon>Isotomidae</taxon>
        <taxon>Proisotominae</taxon>
        <taxon>Folsomia</taxon>
    </lineage>
</organism>
<dbReference type="OrthoDB" id="418245at2759"/>